<gene>
    <name evidence="2" type="ORF">SAMN06265361_10853</name>
</gene>
<evidence type="ECO:0000313" key="2">
    <source>
        <dbReference type="EMBL" id="SMP31707.1"/>
    </source>
</evidence>
<protein>
    <submittedName>
        <fullName evidence="2">SMI1 / KNR4 family (SUKH-1)</fullName>
    </submittedName>
</protein>
<dbReference type="SUPFAM" id="SSF160631">
    <property type="entry name" value="SMI1/KNR4-like"/>
    <property type="match status" value="1"/>
</dbReference>
<name>A0AA45WS98_9BACL</name>
<comment type="caution">
    <text evidence="2">The sequence shown here is derived from an EMBL/GenBank/DDBJ whole genome shotgun (WGS) entry which is preliminary data.</text>
</comment>
<dbReference type="InterPro" id="IPR018958">
    <property type="entry name" value="Knr4/Smi1-like_dom"/>
</dbReference>
<dbReference type="RefSeq" id="WP_284724568.1">
    <property type="nucleotide sequence ID" value="NZ_FXTU01000008.1"/>
</dbReference>
<dbReference type="InterPro" id="IPR037883">
    <property type="entry name" value="Knr4/Smi1-like_sf"/>
</dbReference>
<dbReference type="Proteomes" id="UP001157946">
    <property type="component" value="Unassembled WGS sequence"/>
</dbReference>
<dbReference type="Gene3D" id="3.40.1580.10">
    <property type="entry name" value="SMI1/KNR4-like"/>
    <property type="match status" value="1"/>
</dbReference>
<evidence type="ECO:0000259" key="1">
    <source>
        <dbReference type="SMART" id="SM00860"/>
    </source>
</evidence>
<evidence type="ECO:0000313" key="3">
    <source>
        <dbReference type="Proteomes" id="UP001157946"/>
    </source>
</evidence>
<keyword evidence="3" id="KW-1185">Reference proteome</keyword>
<organism evidence="2 3">
    <name type="scientific">Laceyella tengchongensis</name>
    <dbReference type="NCBI Taxonomy" id="574699"/>
    <lineage>
        <taxon>Bacteria</taxon>
        <taxon>Bacillati</taxon>
        <taxon>Bacillota</taxon>
        <taxon>Bacilli</taxon>
        <taxon>Bacillales</taxon>
        <taxon>Thermoactinomycetaceae</taxon>
        <taxon>Laceyella</taxon>
    </lineage>
</organism>
<dbReference type="AlphaFoldDB" id="A0AA45WS98"/>
<dbReference type="EMBL" id="FXTU01000008">
    <property type="protein sequence ID" value="SMP31707.1"/>
    <property type="molecule type" value="Genomic_DNA"/>
</dbReference>
<accession>A0AA45WS98</accession>
<dbReference type="SMART" id="SM00860">
    <property type="entry name" value="SMI1_KNR4"/>
    <property type="match status" value="1"/>
</dbReference>
<reference evidence="2" key="1">
    <citation type="submission" date="2017-05" db="EMBL/GenBank/DDBJ databases">
        <authorList>
            <person name="Varghese N."/>
            <person name="Submissions S."/>
        </authorList>
    </citation>
    <scope>NUCLEOTIDE SEQUENCE</scope>
    <source>
        <strain evidence="2">DSM 45262</strain>
    </source>
</reference>
<feature type="domain" description="Knr4/Smi1-like" evidence="1">
    <location>
        <begin position="10"/>
        <end position="147"/>
    </location>
</feature>
<proteinExistence type="predicted"/>
<sequence length="154" mass="18555">MVNWVERREKLSAENFAEVEKILGVRLPQDYIDWFQQYNAIENRNAHILIDDEPYHFDEFYDLDEIPEEVEAWFEDDEELKETNLLVPFGFDSALNPYCFYYGQKKEHPIIIWFSSDEAISELFNGAELNLDLVRYVRPTFTEFINDLYVRTDY</sequence>
<dbReference type="Pfam" id="PF09346">
    <property type="entry name" value="SMI1_KNR4"/>
    <property type="match status" value="1"/>
</dbReference>